<proteinExistence type="predicted"/>
<keyword evidence="1" id="KW-0946">Virion</keyword>
<dbReference type="InterPro" id="IPR005564">
    <property type="entry name" value="Major_capsid_GpE"/>
</dbReference>
<dbReference type="GO" id="GO:0019028">
    <property type="term" value="C:viral capsid"/>
    <property type="evidence" value="ECO:0007669"/>
    <property type="project" value="UniProtKB-KW"/>
</dbReference>
<name>A0A8S5MVN4_9CAUD</name>
<keyword evidence="1" id="KW-0167">Capsid protein</keyword>
<dbReference type="Gene3D" id="3.15.30.10">
    <property type="entry name" value="putative capsid protein of prophage domain like"/>
    <property type="match status" value="1"/>
</dbReference>
<organism evidence="3">
    <name type="scientific">Siphoviridae sp. ctsBB38</name>
    <dbReference type="NCBI Taxonomy" id="2826482"/>
    <lineage>
        <taxon>Viruses</taxon>
        <taxon>Duplodnaviria</taxon>
        <taxon>Heunggongvirae</taxon>
        <taxon>Uroviricota</taxon>
        <taxon>Caudoviricetes</taxon>
    </lineage>
</organism>
<dbReference type="Gene3D" id="3.30.1930.10">
    <property type="entry name" value="capsid protein of prophage domain"/>
    <property type="match status" value="1"/>
</dbReference>
<dbReference type="Pfam" id="PF03864">
    <property type="entry name" value="Phage_cap_E"/>
    <property type="match status" value="1"/>
</dbReference>
<dbReference type="EMBL" id="BK014999">
    <property type="protein sequence ID" value="DAD86414.1"/>
    <property type="molecule type" value="Genomic_DNA"/>
</dbReference>
<evidence type="ECO:0000256" key="1">
    <source>
        <dbReference type="ARBA" id="ARBA00022561"/>
    </source>
</evidence>
<evidence type="ECO:0000313" key="3">
    <source>
        <dbReference type="EMBL" id="DAD86414.1"/>
    </source>
</evidence>
<reference evidence="3" key="1">
    <citation type="journal article" date="2021" name="Proc. Natl. Acad. Sci. U.S.A.">
        <title>A Catalog of Tens of Thousands of Viruses from Human Metagenomes Reveals Hidden Associations with Chronic Diseases.</title>
        <authorList>
            <person name="Tisza M.J."/>
            <person name="Buck C.B."/>
        </authorList>
    </citation>
    <scope>NUCLEOTIDE SEQUENCE</scope>
    <source>
        <strain evidence="3">CtsBB38</strain>
    </source>
</reference>
<protein>
    <submittedName>
        <fullName evidence="3">Capsid protein</fullName>
    </submittedName>
</protein>
<evidence type="ECO:0000256" key="2">
    <source>
        <dbReference type="ARBA" id="ARBA00023200"/>
    </source>
</evidence>
<keyword evidence="2" id="KW-1035">Host cytoplasm</keyword>
<accession>A0A8S5MVN4</accession>
<sequence length="366" mass="40614">MANVNLFDYINAKEIAAYVKENPINKEPYFAETLFPSRTSMGTDISWLKGANGLPVALQPSEYDVKARMREKEGFEAVATEMAFFREAMRIGEKDRQQLNLLLAHPDNTVALPLIRKIFDEAARLIEGARVQAEIMRCQLMVDGKIDVASADGRAHYVYDYGMTNLYKAVRAAWLPASKTSADPVRDLIDICDDMELKTGIRPSRAVMNRNTFLNMINCDTVQKMMYPDDSTMHYFVSEQQKKSFIEQVTGISIYVYSKKFGKLDHTTGLAHATEQVTLIPDNKVVLMPSGNLGNTVYGTTPEASDLMSGTDAQVAQASYGTTVTTFKEKHPVQVVTVVSCVMIPSFEAIDNCAVIDVSDKAEIGA</sequence>